<dbReference type="Proteomes" id="UP000322873">
    <property type="component" value="Unassembled WGS sequence"/>
</dbReference>
<keyword evidence="6" id="KW-0408">Iron</keyword>
<evidence type="ECO:0000256" key="3">
    <source>
        <dbReference type="ARBA" id="ARBA00022723"/>
    </source>
</evidence>
<evidence type="ECO:0000256" key="4">
    <source>
        <dbReference type="ARBA" id="ARBA00022964"/>
    </source>
</evidence>
<organism evidence="9 10">
    <name type="scientific">Monilinia fructicola</name>
    <name type="common">Brown rot fungus</name>
    <name type="synonym">Ciboria fructicola</name>
    <dbReference type="NCBI Taxonomy" id="38448"/>
    <lineage>
        <taxon>Eukaryota</taxon>
        <taxon>Fungi</taxon>
        <taxon>Dikarya</taxon>
        <taxon>Ascomycota</taxon>
        <taxon>Pezizomycotina</taxon>
        <taxon>Leotiomycetes</taxon>
        <taxon>Helotiales</taxon>
        <taxon>Sclerotiniaceae</taxon>
        <taxon>Monilinia</taxon>
    </lineage>
</organism>
<dbReference type="PANTHER" id="PTHR30468">
    <property type="entry name" value="ALPHA-KETOGLUTARATE-DEPENDENT SULFONATE DIOXYGENASE"/>
    <property type="match status" value="1"/>
</dbReference>
<keyword evidence="4" id="KW-0223">Dioxygenase</keyword>
<protein>
    <recommendedName>
        <fullName evidence="8">TauD/TfdA-like domain-containing protein</fullName>
    </recommendedName>
</protein>
<dbReference type="InterPro" id="IPR051323">
    <property type="entry name" value="AtsK-like"/>
</dbReference>
<feature type="region of interest" description="Disordered" evidence="7">
    <location>
        <begin position="378"/>
        <end position="404"/>
    </location>
</feature>
<dbReference type="PANTHER" id="PTHR30468:SF10">
    <property type="entry name" value="TAUD_TFDA-LIKE DOMAIN-CONTAINING PROTEIN"/>
    <property type="match status" value="1"/>
</dbReference>
<accession>A0A5M9J8J7</accession>
<dbReference type="GO" id="GO:0016706">
    <property type="term" value="F:2-oxoglutarate-dependent dioxygenase activity"/>
    <property type="evidence" value="ECO:0007669"/>
    <property type="project" value="TreeGrafter"/>
</dbReference>
<dbReference type="VEuPathDB" id="FungiDB:MFRU_008g02660"/>
<dbReference type="EMBL" id="VICG01000014">
    <property type="protein sequence ID" value="KAA8564890.1"/>
    <property type="molecule type" value="Genomic_DNA"/>
</dbReference>
<dbReference type="FunFam" id="3.60.130.10:FF:000005">
    <property type="entry name" value="TfdA family taurine dioxygenase"/>
    <property type="match status" value="1"/>
</dbReference>
<keyword evidence="3" id="KW-0479">Metal-binding</keyword>
<evidence type="ECO:0000256" key="2">
    <source>
        <dbReference type="ARBA" id="ARBA00005896"/>
    </source>
</evidence>
<evidence type="ECO:0000256" key="5">
    <source>
        <dbReference type="ARBA" id="ARBA00023002"/>
    </source>
</evidence>
<evidence type="ECO:0000256" key="7">
    <source>
        <dbReference type="SAM" id="MobiDB-lite"/>
    </source>
</evidence>
<evidence type="ECO:0000259" key="8">
    <source>
        <dbReference type="Pfam" id="PF02668"/>
    </source>
</evidence>
<comment type="similarity">
    <text evidence="2">Belongs to the TfdA dioxygenase family.</text>
</comment>
<keyword evidence="5" id="KW-0560">Oxidoreductase</keyword>
<gene>
    <name evidence="9" type="ORF">EYC84_010660</name>
</gene>
<comment type="cofactor">
    <cofactor evidence="1">
        <name>Fe(2+)</name>
        <dbReference type="ChEBI" id="CHEBI:29033"/>
    </cofactor>
</comment>
<reference evidence="9 10" key="1">
    <citation type="submission" date="2019-06" db="EMBL/GenBank/DDBJ databases">
        <title>Genome Sequence of the Brown Rot Fungal Pathogen Monilinia fructicola.</title>
        <authorList>
            <person name="De Miccolis Angelini R.M."/>
            <person name="Landi L."/>
            <person name="Abate D."/>
            <person name="Pollastro S."/>
            <person name="Romanazzi G."/>
            <person name="Faretra F."/>
        </authorList>
    </citation>
    <scope>NUCLEOTIDE SEQUENCE [LARGE SCALE GENOMIC DNA]</scope>
    <source>
        <strain evidence="9 10">Mfrc123</strain>
    </source>
</reference>
<proteinExistence type="inferred from homology"/>
<dbReference type="InterPro" id="IPR003819">
    <property type="entry name" value="TauD/TfdA-like"/>
</dbReference>
<evidence type="ECO:0000256" key="1">
    <source>
        <dbReference type="ARBA" id="ARBA00001954"/>
    </source>
</evidence>
<dbReference type="GO" id="GO:0005737">
    <property type="term" value="C:cytoplasm"/>
    <property type="evidence" value="ECO:0007669"/>
    <property type="project" value="TreeGrafter"/>
</dbReference>
<name>A0A5M9J8J7_MONFR</name>
<feature type="domain" description="TauD/TfdA-like" evidence="8">
    <location>
        <begin position="75"/>
        <end position="370"/>
    </location>
</feature>
<keyword evidence="10" id="KW-1185">Reference proteome</keyword>
<dbReference type="Pfam" id="PF02668">
    <property type="entry name" value="TauD"/>
    <property type="match status" value="1"/>
</dbReference>
<comment type="caution">
    <text evidence="9">The sequence shown here is derived from an EMBL/GenBank/DDBJ whole genome shotgun (WGS) entry which is preliminary data.</text>
</comment>
<dbReference type="InterPro" id="IPR042098">
    <property type="entry name" value="TauD-like_sf"/>
</dbReference>
<evidence type="ECO:0000256" key="6">
    <source>
        <dbReference type="ARBA" id="ARBA00023004"/>
    </source>
</evidence>
<evidence type="ECO:0000313" key="10">
    <source>
        <dbReference type="Proteomes" id="UP000322873"/>
    </source>
</evidence>
<feature type="compositionally biased region" description="Basic and acidic residues" evidence="7">
    <location>
        <begin position="382"/>
        <end position="404"/>
    </location>
</feature>
<dbReference type="AlphaFoldDB" id="A0A5M9J8J7"/>
<dbReference type="SUPFAM" id="SSF51197">
    <property type="entry name" value="Clavaminate synthase-like"/>
    <property type="match status" value="1"/>
</dbReference>
<evidence type="ECO:0000313" key="9">
    <source>
        <dbReference type="EMBL" id="KAA8564890.1"/>
    </source>
</evidence>
<dbReference type="GO" id="GO:0046872">
    <property type="term" value="F:metal ion binding"/>
    <property type="evidence" value="ECO:0007669"/>
    <property type="project" value="UniProtKB-KW"/>
</dbReference>
<sequence length="404" mass="45130">MAPSVTEPIFQTAEQIREKLAPSASENPDKVEGKAHEALDIKQSATPVQATTPVAQGQHREPLKLSGALDKFESFDVTPIIGREYVGVNLADWLKAPNSDELLRDLAITISQRGVVFFRKQDDINNDLQKELVQRLGELSGKPATSKLHIHPVINAGRELGGNDNEISVISSVQAKKIYGRRFEVENRQSAKAGWHSDITFEPIPSDYALLRLTELPKTGGDTLWASGYEVYDRISKPVQKFLETLTATYAQPNFNKSADENGFKIYSGERGAPENVGEKLEAVHPVVRTNPVTGWKSIFAIGHHVSHINDLTKIESDALLAWFLRLVVDNHDLQVRHRWQNVNDLAIWDNRSNYHVATSDYLDQGLGERAGQRAVSLGEKPYFDPESTGRRDWLEKHQAEGSD</sequence>
<dbReference type="Gene3D" id="3.60.130.10">
    <property type="entry name" value="Clavaminate synthase-like"/>
    <property type="match status" value="1"/>
</dbReference>